<gene>
    <name evidence="1" type="ORF">BIFBRE_04653</name>
</gene>
<proteinExistence type="predicted"/>
<organism evidence="1 2">
    <name type="scientific">Bifidobacterium breve DSM 20213 = JCM 1192</name>
    <dbReference type="NCBI Taxonomy" id="518634"/>
    <lineage>
        <taxon>Bacteria</taxon>
        <taxon>Bacillati</taxon>
        <taxon>Actinomycetota</taxon>
        <taxon>Actinomycetes</taxon>
        <taxon>Bifidobacteriales</taxon>
        <taxon>Bifidobacteriaceae</taxon>
        <taxon>Bifidobacterium</taxon>
    </lineage>
</organism>
<accession>D4BRB7</accession>
<name>D4BRB7_BIFBR</name>
<dbReference type="EMBL" id="ACCG02000012">
    <property type="protein sequence ID" value="EFE88762.1"/>
    <property type="molecule type" value="Genomic_DNA"/>
</dbReference>
<evidence type="ECO:0000313" key="1">
    <source>
        <dbReference type="EMBL" id="EFE88762.1"/>
    </source>
</evidence>
<comment type="caution">
    <text evidence="1">The sequence shown here is derived from an EMBL/GenBank/DDBJ whole genome shotgun (WGS) entry which is preliminary data.</text>
</comment>
<dbReference type="Proteomes" id="UP000003191">
    <property type="component" value="Unassembled WGS sequence"/>
</dbReference>
<protein>
    <submittedName>
        <fullName evidence="1">Uncharacterized protein</fullName>
    </submittedName>
</protein>
<dbReference type="AlphaFoldDB" id="D4BRB7"/>
<sequence length="40" mass="4789">MGNAIQIHPFLDRRLCQHLLRYTNFLLVIAPSLFRQHQRA</sequence>
<evidence type="ECO:0000313" key="2">
    <source>
        <dbReference type="Proteomes" id="UP000003191"/>
    </source>
</evidence>
<keyword evidence="2" id="KW-1185">Reference proteome</keyword>
<dbReference type="HOGENOM" id="CLU_3285627_0_0_11"/>
<reference evidence="1 2" key="1">
    <citation type="submission" date="2010-02" db="EMBL/GenBank/DDBJ databases">
        <authorList>
            <person name="Weinstock G."/>
            <person name="Sodergren E."/>
            <person name="Clifton S."/>
            <person name="Fulton L."/>
            <person name="Fulton B."/>
            <person name="Courtney L."/>
            <person name="Fronick C."/>
            <person name="Harrison M."/>
            <person name="Strong C."/>
            <person name="Farmer C."/>
            <person name="Delahaunty K."/>
            <person name="Markovic C."/>
            <person name="Hall O."/>
            <person name="Minx P."/>
            <person name="Tomlinson C."/>
            <person name="Mitreva M."/>
            <person name="Nelson J."/>
            <person name="Hou S."/>
            <person name="Wollam A."/>
            <person name="Pepin K.H."/>
            <person name="Johnson M."/>
            <person name="Bhonagiri V."/>
            <person name="Zhang X."/>
            <person name="Suruliraj S."/>
            <person name="Warren W."/>
            <person name="Chinwalla A."/>
            <person name="Mardis E.R."/>
            <person name="Wilson R.K."/>
        </authorList>
    </citation>
    <scope>NUCLEOTIDE SEQUENCE [LARGE SCALE GENOMIC DNA]</scope>
    <source>
        <strain evidence="1 2">DSM 20213</strain>
    </source>
</reference>